<organism evidence="1 2">
    <name type="scientific">Cetraspora pellucida</name>
    <dbReference type="NCBI Taxonomy" id="1433469"/>
    <lineage>
        <taxon>Eukaryota</taxon>
        <taxon>Fungi</taxon>
        <taxon>Fungi incertae sedis</taxon>
        <taxon>Mucoromycota</taxon>
        <taxon>Glomeromycotina</taxon>
        <taxon>Glomeromycetes</taxon>
        <taxon>Diversisporales</taxon>
        <taxon>Gigasporaceae</taxon>
        <taxon>Cetraspora</taxon>
    </lineage>
</organism>
<reference evidence="1" key="1">
    <citation type="submission" date="2021-06" db="EMBL/GenBank/DDBJ databases">
        <authorList>
            <person name="Kallberg Y."/>
            <person name="Tangrot J."/>
            <person name="Rosling A."/>
        </authorList>
    </citation>
    <scope>NUCLEOTIDE SEQUENCE</scope>
    <source>
        <strain evidence="1">28 12/20/2015</strain>
    </source>
</reference>
<evidence type="ECO:0000313" key="1">
    <source>
        <dbReference type="EMBL" id="CAG8609611.1"/>
    </source>
</evidence>
<name>A0ACA9MSJ5_9GLOM</name>
<keyword evidence="2" id="KW-1185">Reference proteome</keyword>
<sequence>MQEKGNHFQNKASKKEYKVRQQREQRVKKDQHEEWENEQEEVVESSPAESSSNTCPSRKIIDNEIYEPTNIQLDPEQVDIARQQYLGNNAEIYVPVGFGLVALINEIGCWVFRRVSRKNKQKQITDISNVEHNNSEQTANKKEIYLKKYPLHYAVAQGDLDKVKEILQSKTVEVDTKDHNNFTPLHIAAGRENYELVIELLLHGADPNAQDDEGSTPMHSAAEGNNLKLLKCLVKNKYGKIMEWMLKKVDPDSREASQSEIKDILREHGSSYVTHRELLLVASNQEHPQEVEIWLQHLKQFAEEPDCRKKIYKKLVKLAIKNTCFFIERKLEEDKKQK</sequence>
<dbReference type="Proteomes" id="UP000789366">
    <property type="component" value="Unassembled WGS sequence"/>
</dbReference>
<evidence type="ECO:0000313" key="2">
    <source>
        <dbReference type="Proteomes" id="UP000789366"/>
    </source>
</evidence>
<feature type="non-terminal residue" evidence="1">
    <location>
        <position position="338"/>
    </location>
</feature>
<proteinExistence type="predicted"/>
<comment type="caution">
    <text evidence="1">The sequence shown here is derived from an EMBL/GenBank/DDBJ whole genome shotgun (WGS) entry which is preliminary data.</text>
</comment>
<dbReference type="EMBL" id="CAJVPW010009845">
    <property type="protein sequence ID" value="CAG8609611.1"/>
    <property type="molecule type" value="Genomic_DNA"/>
</dbReference>
<protein>
    <submittedName>
        <fullName evidence="1">2990_t:CDS:1</fullName>
    </submittedName>
</protein>
<accession>A0ACA9MSJ5</accession>
<gene>
    <name evidence="1" type="ORF">SPELUC_LOCUS7449</name>
</gene>